<proteinExistence type="predicted"/>
<sequence length="115" mass="13122">ISIHTCICVYVYIHICVCSCMYVSMHLPMYVCMYVLCTYVCICMHPPISVFGGSGDKPRVFHLLGKCCTTTRHSTLFFLFLSIESTGLGLVRWLRGKSTRLLFQRSEVQIPATTW</sequence>
<keyword evidence="1" id="KW-0472">Membrane</keyword>
<keyword evidence="1" id="KW-1133">Transmembrane helix</keyword>
<protein>
    <submittedName>
        <fullName evidence="2">1st Met is at position 21</fullName>
    </submittedName>
</protein>
<feature type="transmembrane region" description="Helical" evidence="1">
    <location>
        <begin position="75"/>
        <end position="94"/>
    </location>
</feature>
<gene>
    <name evidence="2" type="primary">orf2 5' of EpoR</name>
</gene>
<dbReference type="EMBL" id="S52010">
    <property type="protein sequence ID" value="AAB24621.1"/>
    <property type="molecule type" value="Genomic_DNA"/>
</dbReference>
<feature type="transmembrane region" description="Helical" evidence="1">
    <location>
        <begin position="33"/>
        <end position="54"/>
    </location>
</feature>
<feature type="non-terminal residue" evidence="2">
    <location>
        <position position="1"/>
    </location>
</feature>
<organism evidence="2">
    <name type="scientific">Mus sp</name>
    <dbReference type="NCBI Taxonomy" id="10095"/>
    <lineage>
        <taxon>Eukaryota</taxon>
        <taxon>Metazoa</taxon>
        <taxon>Chordata</taxon>
        <taxon>Craniata</taxon>
        <taxon>Vertebrata</taxon>
        <taxon>Euteleostomi</taxon>
        <taxon>Mammalia</taxon>
        <taxon>Eutheria</taxon>
        <taxon>Euarchontoglires</taxon>
        <taxon>Glires</taxon>
        <taxon>Rodentia</taxon>
        <taxon>Myomorpha</taxon>
        <taxon>Muroidea</taxon>
        <taxon>Muridae</taxon>
        <taxon>Murinae</taxon>
        <taxon>Mus</taxon>
    </lineage>
</organism>
<reference evidence="2" key="1">
    <citation type="journal article" date="1993" name="Mol. Cell. Biol.">
        <title>Transcriptional inhibition of the murine erythropoietin receptor gene by an upstream repetitive element.</title>
        <authorList>
            <person name="Youssoufian H."/>
            <person name="Lodish H.F."/>
        </authorList>
    </citation>
    <scope>NUCLEOTIDE SEQUENCE</scope>
</reference>
<keyword evidence="1" id="KW-0812">Transmembrane</keyword>
<name>Q64239_9MURI</name>
<accession>Q64239</accession>
<dbReference type="AlphaFoldDB" id="Q64239"/>
<feature type="transmembrane region" description="Helical" evidence="1">
    <location>
        <begin position="7"/>
        <end position="27"/>
    </location>
</feature>
<evidence type="ECO:0000256" key="1">
    <source>
        <dbReference type="SAM" id="Phobius"/>
    </source>
</evidence>
<evidence type="ECO:0000313" key="2">
    <source>
        <dbReference type="EMBL" id="AAB24621.1"/>
    </source>
</evidence>